<sequence length="99" mass="11088">MEIHPKRPTKELIYPIVLISTEILLVSKKVLSVLDQGFTRAIHDRNATHVVDIMTHLSIPGNVDQGKTSRHFMRPFLSYVCQIEAGLSMIGNSKSSTTK</sequence>
<evidence type="ECO:0000313" key="1">
    <source>
        <dbReference type="EMBL" id="KII67150.1"/>
    </source>
</evidence>
<dbReference type="Proteomes" id="UP000031668">
    <property type="component" value="Unassembled WGS sequence"/>
</dbReference>
<protein>
    <submittedName>
        <fullName evidence="1">Uncharacterized protein</fullName>
    </submittedName>
</protein>
<reference evidence="1 2" key="1">
    <citation type="journal article" date="2014" name="Genome Biol. Evol.">
        <title>The genome of the myxosporean Thelohanellus kitauei shows adaptations to nutrient acquisition within its fish host.</title>
        <authorList>
            <person name="Yang Y."/>
            <person name="Xiong J."/>
            <person name="Zhou Z."/>
            <person name="Huo F."/>
            <person name="Miao W."/>
            <person name="Ran C."/>
            <person name="Liu Y."/>
            <person name="Zhang J."/>
            <person name="Feng J."/>
            <person name="Wang M."/>
            <person name="Wang M."/>
            <person name="Wang L."/>
            <person name="Yao B."/>
        </authorList>
    </citation>
    <scope>NUCLEOTIDE SEQUENCE [LARGE SCALE GENOMIC DNA]</scope>
    <source>
        <strain evidence="1">Wuqing</strain>
    </source>
</reference>
<dbReference type="EMBL" id="JWZT01003288">
    <property type="protein sequence ID" value="KII67150.1"/>
    <property type="molecule type" value="Genomic_DNA"/>
</dbReference>
<organism evidence="1 2">
    <name type="scientific">Thelohanellus kitauei</name>
    <name type="common">Myxosporean</name>
    <dbReference type="NCBI Taxonomy" id="669202"/>
    <lineage>
        <taxon>Eukaryota</taxon>
        <taxon>Metazoa</taxon>
        <taxon>Cnidaria</taxon>
        <taxon>Myxozoa</taxon>
        <taxon>Myxosporea</taxon>
        <taxon>Bivalvulida</taxon>
        <taxon>Platysporina</taxon>
        <taxon>Myxobolidae</taxon>
        <taxon>Thelohanellus</taxon>
    </lineage>
</organism>
<dbReference type="AlphaFoldDB" id="A0A0C2MSF8"/>
<keyword evidence="2" id="KW-1185">Reference proteome</keyword>
<evidence type="ECO:0000313" key="2">
    <source>
        <dbReference type="Proteomes" id="UP000031668"/>
    </source>
</evidence>
<name>A0A0C2MSF8_THEKT</name>
<gene>
    <name evidence="1" type="ORF">RF11_11204</name>
</gene>
<comment type="caution">
    <text evidence="1">The sequence shown here is derived from an EMBL/GenBank/DDBJ whole genome shotgun (WGS) entry which is preliminary data.</text>
</comment>
<proteinExistence type="predicted"/>
<accession>A0A0C2MSF8</accession>